<dbReference type="OrthoDB" id="2405722at2759"/>
<dbReference type="InterPro" id="IPR013904">
    <property type="entry name" value="RXT2_N"/>
</dbReference>
<feature type="compositionally biased region" description="Low complexity" evidence="1">
    <location>
        <begin position="332"/>
        <end position="350"/>
    </location>
</feature>
<evidence type="ECO:0000256" key="1">
    <source>
        <dbReference type="SAM" id="MobiDB-lite"/>
    </source>
</evidence>
<evidence type="ECO:0000313" key="3">
    <source>
        <dbReference type="EMBL" id="CAI4217515.1"/>
    </source>
</evidence>
<dbReference type="GO" id="GO:0033698">
    <property type="term" value="C:Rpd3L complex"/>
    <property type="evidence" value="ECO:0007669"/>
    <property type="project" value="TreeGrafter"/>
</dbReference>
<feature type="region of interest" description="Disordered" evidence="1">
    <location>
        <begin position="214"/>
        <end position="376"/>
    </location>
</feature>
<protein>
    <recommendedName>
        <fullName evidence="2">Transcriptional regulatory protein RXT2 N-terminal domain-containing protein</fullName>
    </recommendedName>
</protein>
<dbReference type="GO" id="GO:0005829">
    <property type="term" value="C:cytosol"/>
    <property type="evidence" value="ECO:0007669"/>
    <property type="project" value="TreeGrafter"/>
</dbReference>
<dbReference type="AlphaFoldDB" id="A0A9P1H7R9"/>
<reference evidence="3" key="1">
    <citation type="submission" date="2022-11" db="EMBL/GenBank/DDBJ databases">
        <authorList>
            <person name="Scott C."/>
            <person name="Bruce N."/>
        </authorList>
    </citation>
    <scope>NUCLEOTIDE SEQUENCE</scope>
</reference>
<name>A0A9P1H7R9_9PEZI</name>
<proteinExistence type="predicted"/>
<feature type="compositionally biased region" description="Polar residues" evidence="1">
    <location>
        <begin position="215"/>
        <end position="230"/>
    </location>
</feature>
<evidence type="ECO:0000313" key="4">
    <source>
        <dbReference type="Proteomes" id="UP000838763"/>
    </source>
</evidence>
<keyword evidence="4" id="KW-1185">Reference proteome</keyword>
<organism evidence="3 4">
    <name type="scientific">Parascedosporium putredinis</name>
    <dbReference type="NCBI Taxonomy" id="1442378"/>
    <lineage>
        <taxon>Eukaryota</taxon>
        <taxon>Fungi</taxon>
        <taxon>Dikarya</taxon>
        <taxon>Ascomycota</taxon>
        <taxon>Pezizomycotina</taxon>
        <taxon>Sordariomycetes</taxon>
        <taxon>Hypocreomycetidae</taxon>
        <taxon>Microascales</taxon>
        <taxon>Microascaceae</taxon>
        <taxon>Parascedosporium</taxon>
    </lineage>
</organism>
<sequence length="448" mass="49317">MASQQVLFAETIASLKRNLKRKTYESDSDDFIDHNGNRGQKLKKRARFTRQGQLAPPTGPEVYREEVDYAGTRRNIISRNPPFVDDDGFEVYSEDEMDERFQDALANAIDTNPYANVHIEHILAPLTSVTDLANHPALAAAYNSRSLTQLANQASELARKEQHALSEVKKLITGFYGDYTWIPCGLLVGPNDIDLYRDDSARLLGTCHSQRRQKVTVNGTPNPTGATLTKESGVRTTVVEDVAMTDREGAHEGPNNTDRSLNDEGKEGQDGRQNLTSDKSGAGDSAETSSKAKPASKPSEALPDAEGAANADTVPNKSKTKAANPAVRNGDSSSLQPTSEPSQTQTSTNPDSDEFPVHPFFTPPSYPRADRDMGLPENEADNVRQLLSHYVQKQEEVCRGALKLYFNLLKADRLRHQVLKWSKAEGHVGELSDGEDCRMQPATLRIVL</sequence>
<dbReference type="Proteomes" id="UP000838763">
    <property type="component" value="Unassembled WGS sequence"/>
</dbReference>
<dbReference type="EMBL" id="CALLCH030000016">
    <property type="protein sequence ID" value="CAI4217515.1"/>
    <property type="molecule type" value="Genomic_DNA"/>
</dbReference>
<evidence type="ECO:0000259" key="2">
    <source>
        <dbReference type="Pfam" id="PF08595"/>
    </source>
</evidence>
<comment type="caution">
    <text evidence="3">The sequence shown here is derived from an EMBL/GenBank/DDBJ whole genome shotgun (WGS) entry which is preliminary data.</text>
</comment>
<feature type="compositionally biased region" description="Basic and acidic residues" evidence="1">
    <location>
        <begin position="260"/>
        <end position="270"/>
    </location>
</feature>
<accession>A0A9P1H7R9</accession>
<feature type="domain" description="Transcriptional regulatory protein RXT2 N-terminal" evidence="2">
    <location>
        <begin position="37"/>
        <end position="178"/>
    </location>
</feature>
<gene>
    <name evidence="3" type="ORF">PPNO1_LOCUS7122</name>
</gene>
<dbReference type="PANTHER" id="PTHR28232">
    <property type="entry name" value="TRANSCRIPTIONAL REGULATORY PROTEIN RXT2"/>
    <property type="match status" value="1"/>
</dbReference>
<dbReference type="InterPro" id="IPR039602">
    <property type="entry name" value="Rxt2"/>
</dbReference>
<feature type="compositionally biased region" description="Low complexity" evidence="1">
    <location>
        <begin position="285"/>
        <end position="301"/>
    </location>
</feature>
<dbReference type="Pfam" id="PF08595">
    <property type="entry name" value="RXT2_N"/>
    <property type="match status" value="1"/>
</dbReference>
<dbReference type="PANTHER" id="PTHR28232:SF1">
    <property type="entry name" value="TRANSCRIPTIONAL REGULATORY PROTEIN RXT2"/>
    <property type="match status" value="1"/>
</dbReference>